<dbReference type="FunFam" id="3.40.50.1000:FF:000063">
    <property type="entry name" value="Nuclear elongation and deformation protein"/>
    <property type="match status" value="1"/>
</dbReference>
<keyword evidence="3" id="KW-0597">Phosphoprotein</keyword>
<evidence type="ECO:0000256" key="2">
    <source>
        <dbReference type="ARBA" id="ARBA00013064"/>
    </source>
</evidence>
<reference evidence="8 9" key="1">
    <citation type="journal article" date="2019" name="Front. Genet.">
        <title>Whole-Genome Sequencing of the Opportunistic Yeast Pathogen Candida inconspicua Uncovers Its Hybrid Origin.</title>
        <authorList>
            <person name="Mixao V."/>
            <person name="Hansen A.P."/>
            <person name="Saus E."/>
            <person name="Boekhout T."/>
            <person name="Lass-Florl C."/>
            <person name="Gabaldon T."/>
        </authorList>
    </citation>
    <scope>NUCLEOTIDE SEQUENCE [LARGE SCALE GENOMIC DNA]</scope>
    <source>
        <strain evidence="8 9">CBS 180</strain>
    </source>
</reference>
<dbReference type="Gene3D" id="3.40.250.10">
    <property type="entry name" value="Rhodanese-like domain"/>
    <property type="match status" value="1"/>
</dbReference>
<organism evidence="8 9">
    <name type="scientific">Pichia inconspicua</name>
    <dbReference type="NCBI Taxonomy" id="52247"/>
    <lineage>
        <taxon>Eukaryota</taxon>
        <taxon>Fungi</taxon>
        <taxon>Dikarya</taxon>
        <taxon>Ascomycota</taxon>
        <taxon>Saccharomycotina</taxon>
        <taxon>Pichiomycetes</taxon>
        <taxon>Pichiales</taxon>
        <taxon>Pichiaceae</taxon>
        <taxon>Pichia</taxon>
    </lineage>
</organism>
<feature type="compositionally biased region" description="Acidic residues" evidence="4">
    <location>
        <begin position="811"/>
        <end position="864"/>
    </location>
</feature>
<feature type="compositionally biased region" description="Polar residues" evidence="4">
    <location>
        <begin position="865"/>
        <end position="878"/>
    </location>
</feature>
<dbReference type="GO" id="GO:0004725">
    <property type="term" value="F:protein tyrosine phosphatase activity"/>
    <property type="evidence" value="ECO:0007669"/>
    <property type="project" value="UniProtKB-EC"/>
</dbReference>
<feature type="compositionally biased region" description="Low complexity" evidence="4">
    <location>
        <begin position="283"/>
        <end position="295"/>
    </location>
</feature>
<feature type="compositionally biased region" description="Low complexity" evidence="4">
    <location>
        <begin position="984"/>
        <end position="1002"/>
    </location>
</feature>
<dbReference type="InterPro" id="IPR007651">
    <property type="entry name" value="Lipin_N"/>
</dbReference>
<sequence length="1819" mass="204225">MYRSNTVMQYVGRAFGSVSKTWNSINPATLSGAIDVIVVENEDGEMHCSPFHVRFGKFQLLRPSQKKVRVFFNGEATDIPMKLNDEGEAFFVFETDGYVPRHLQTSPVVSAESSPNQSPRMTPSSGDGNEMEYLDIGEGESDLSPSGRSRLTPVERAKSISLKLNIPSRVEANGDIYLDMHGYKSDKKDVLESDVLVKQLLEEEFGPDVDVNSMINKDMKGNIRILNADSTTNSESATPSPIPSADNVDNYDSPTKTKTNEALQIPSPQSLGEELDNDDKKSISSTSSSLPSSENDNSKRKEKDVHFKTLRLSSEQLKCLSLNYGENDITYSVNDGKSTLTCKLYLWKRRDPIVISDIDGTITKSDALGHVMTMLGRDWTHEGVAKLFADIEMNGYNIMYLTARSAGLADTTRSYLRGIEQDGYKLPAGPVILSPDRTIAALKREVVLKKPEVFKMACLNDIRSLYYPETNNPLEHDRYMLHDFDDGNEAYEEIPEDMKHDKIDSSNMSEGEESFYAESNITSDFSDLNTNTRSVKDLTERLKQTELNSKVDETNTPFYAGFGNRITDAISYRSVGIPSSRIFTINPDGDVKMELLEMAGFKCSYVSIVELVDQFFPPVDIDHEIEESDGKVRSNLILSMNNAKNKYTEFNYWRSPDIDLSLISDSDIDSDNERLEETVASNKNFKGDRKSNDYDKNNEFNELKNRRTSTGTNGSTRSNDDEKNKEIDTSKDDKLKLKVNENEDGTRTIGSRLSFFMRSPLSSPLKSTKSREMNKYGSDSDGEDNSFDENWEARKDSLDIVDEKILNDGLEGNEYDTDSGDHEESDSDYIYEASDDEEDEEDEEDEGDEEEDAVEEDSLCENDTEQGSSSPSRNSAIEINSEKKSKSTLSGVSSESVNEVNKTLLHSQTCNNINTESYLTPTNNTTHLTNANLKSETPLQCHKMPSNTLNDTLSESKTHKRGTGSSAFNSDSTLVDNLSIIPRTSSSSSEVSSTSTSSSTSTYRTLPDTQNLTSLVISEEVKDTDVSNNIESFIRKDDQQQQENYFEQKNNNIYKKQPYTPTIDLIHQSNSSTPGPSQSLDYFAQNLNSSSRGISNRSINLLGHRTSKSENFTLKLPKKADLKPTNQLNLLQEETCSNELNGNSNFENALPSAPLMSENSSGSKNFSSSSSSPISSSFNFSLFRKQPNQSTSKNDPKVELSIPVRHSLKLKSTHLKLPDEIDILRLENAEAQILQWSASLGLDGLSNLLIIDLRPFHNYCKSHITGAINVCLPSTLLKRQTFTLQKCIQTLTEADKNLFEDYLKRPISSLPRVLFYDDYNSTEDNISSSIFHLSKKFIQTNSWNSKLYILEGGFDKCNETFKSTQLGKESNSDNIDAQSVANTSALSVNSGTFSPSITLSSPHSLISPGNCLVSKPKKLGSAQTPLLSTSFPTESKTMPPSHISLSRFVLPEERSPVFKTKNYDEVLSDKADLSIHLSTELSPYEINALPTWLKERERLKHALNKNSNNSVSTAESPIISSGVELGNKNRYKDILIYEHARVKLNEDTDNSSNYINASYIKYPATNLQYIATQGPLNNTIGDFWKMVYDNQVPLILSLTPQMENKVEKCAPFWVTGTFFTNNEKVIVELVEEVDNLELSSKQKTTCISRRIVFQIGDRPKREVLQLQMITWPDFGIVICEEDILSLVSLKRYITEKLNVSSQPVLVHCSAGCGRTGSFCVIDTCIDILYNDIKNNKIEKSDLIYDITSVFRSQRVFMVQTLRQYILIYDSIIKFIKMQEGSEKFIQKDLLNDGGLVDWEFKDPGIFKRFLETFHDFDEK</sequence>
<feature type="region of interest" description="Disordered" evidence="4">
    <location>
        <begin position="806"/>
        <end position="894"/>
    </location>
</feature>
<dbReference type="InterPro" id="IPR029021">
    <property type="entry name" value="Prot-tyrosine_phosphatase-like"/>
</dbReference>
<dbReference type="Pfam" id="PF00102">
    <property type="entry name" value="Y_phosphatase"/>
    <property type="match status" value="1"/>
</dbReference>
<dbReference type="InterPro" id="IPR016130">
    <property type="entry name" value="Tyr_Pase_AS"/>
</dbReference>
<dbReference type="SMART" id="SM00775">
    <property type="entry name" value="LNS2"/>
    <property type="match status" value="1"/>
</dbReference>
<dbReference type="SMART" id="SM00450">
    <property type="entry name" value="RHOD"/>
    <property type="match status" value="1"/>
</dbReference>
<feature type="region of interest" description="Disordered" evidence="4">
    <location>
        <begin position="107"/>
        <end position="150"/>
    </location>
</feature>
<dbReference type="SMART" id="SM00404">
    <property type="entry name" value="PTPc_motif"/>
    <property type="match status" value="1"/>
</dbReference>
<dbReference type="EMBL" id="SELW01000481">
    <property type="protein sequence ID" value="TID25528.1"/>
    <property type="molecule type" value="Genomic_DNA"/>
</dbReference>
<feature type="domain" description="Rhodanese" evidence="7">
    <location>
        <begin position="1244"/>
        <end position="1366"/>
    </location>
</feature>
<feature type="region of interest" description="Disordered" evidence="4">
    <location>
        <begin position="984"/>
        <end position="1006"/>
    </location>
</feature>
<dbReference type="Pfam" id="PF04571">
    <property type="entry name" value="Lipin_N"/>
    <property type="match status" value="1"/>
</dbReference>
<feature type="region of interest" description="Disordered" evidence="4">
    <location>
        <begin position="760"/>
        <end position="788"/>
    </location>
</feature>
<evidence type="ECO:0000259" key="7">
    <source>
        <dbReference type="PROSITE" id="PS50206"/>
    </source>
</evidence>
<feature type="compositionally biased region" description="Polar residues" evidence="4">
    <location>
        <begin position="1138"/>
        <end position="1147"/>
    </location>
</feature>
<evidence type="ECO:0000256" key="4">
    <source>
        <dbReference type="SAM" id="MobiDB-lite"/>
    </source>
</evidence>
<dbReference type="STRING" id="52247.A0A4T0X041"/>
<dbReference type="EC" id="3.1.3.48" evidence="2"/>
<feature type="region of interest" description="Disordered" evidence="4">
    <location>
        <begin position="679"/>
        <end position="729"/>
    </location>
</feature>
<feature type="compositionally biased region" description="Polar residues" evidence="4">
    <location>
        <begin position="250"/>
        <end position="270"/>
    </location>
</feature>
<dbReference type="InterPro" id="IPR001763">
    <property type="entry name" value="Rhodanese-like_dom"/>
</dbReference>
<dbReference type="Proteomes" id="UP000307173">
    <property type="component" value="Unassembled WGS sequence"/>
</dbReference>
<dbReference type="Gene3D" id="3.90.190.10">
    <property type="entry name" value="Protein tyrosine phosphatase superfamily"/>
    <property type="match status" value="1"/>
</dbReference>
<dbReference type="SMART" id="SM00194">
    <property type="entry name" value="PTPc"/>
    <property type="match status" value="1"/>
</dbReference>
<feature type="compositionally biased region" description="Polar residues" evidence="4">
    <location>
        <begin position="107"/>
        <end position="127"/>
    </location>
</feature>
<dbReference type="InterPro" id="IPR036412">
    <property type="entry name" value="HAD-like_sf"/>
</dbReference>
<dbReference type="InterPro" id="IPR000242">
    <property type="entry name" value="PTP_cat"/>
</dbReference>
<comment type="similarity">
    <text evidence="1">Belongs to the lipin family.</text>
</comment>
<feature type="compositionally biased region" description="Low complexity" evidence="4">
    <location>
        <begin position="708"/>
        <end position="717"/>
    </location>
</feature>
<dbReference type="Pfam" id="PF08235">
    <property type="entry name" value="LNS2"/>
    <property type="match status" value="2"/>
</dbReference>
<dbReference type="SUPFAM" id="SSF52799">
    <property type="entry name" value="(Phosphotyrosine protein) phosphatases II"/>
    <property type="match status" value="1"/>
</dbReference>
<dbReference type="InterPro" id="IPR036873">
    <property type="entry name" value="Rhodanese-like_dom_sf"/>
</dbReference>
<feature type="region of interest" description="Disordered" evidence="4">
    <location>
        <begin position="230"/>
        <end position="302"/>
    </location>
</feature>
<dbReference type="InterPro" id="IPR003595">
    <property type="entry name" value="Tyr_Pase_cat"/>
</dbReference>
<feature type="region of interest" description="Disordered" evidence="4">
    <location>
        <begin position="940"/>
        <end position="971"/>
    </location>
</feature>
<evidence type="ECO:0000256" key="3">
    <source>
        <dbReference type="ARBA" id="ARBA00022553"/>
    </source>
</evidence>
<dbReference type="PRINTS" id="PR00700">
    <property type="entry name" value="PRTYPHPHTASE"/>
</dbReference>
<proteinExistence type="inferred from homology"/>
<dbReference type="InterPro" id="IPR031315">
    <property type="entry name" value="LNS2/PITP"/>
</dbReference>
<protein>
    <recommendedName>
        <fullName evidence="2">protein-tyrosine-phosphatase</fullName>
        <ecNumber evidence="2">3.1.3.48</ecNumber>
    </recommendedName>
</protein>
<evidence type="ECO:0000259" key="5">
    <source>
        <dbReference type="PROSITE" id="PS50055"/>
    </source>
</evidence>
<feature type="compositionally biased region" description="Polar residues" evidence="4">
    <location>
        <begin position="230"/>
        <end position="239"/>
    </location>
</feature>
<dbReference type="PROSITE" id="PS00383">
    <property type="entry name" value="TYR_PHOSPHATASE_1"/>
    <property type="match status" value="1"/>
</dbReference>
<accession>A0A4T0X041</accession>
<dbReference type="PROSITE" id="PS50056">
    <property type="entry name" value="TYR_PHOSPHATASE_2"/>
    <property type="match status" value="1"/>
</dbReference>
<dbReference type="GO" id="GO:0005634">
    <property type="term" value="C:nucleus"/>
    <property type="evidence" value="ECO:0007669"/>
    <property type="project" value="UniProtKB-ARBA"/>
</dbReference>
<dbReference type="PROSITE" id="PS50206">
    <property type="entry name" value="RHODANESE_3"/>
    <property type="match status" value="1"/>
</dbReference>
<gene>
    <name evidence="8" type="ORF">CANINC_002918</name>
</gene>
<evidence type="ECO:0000259" key="6">
    <source>
        <dbReference type="PROSITE" id="PS50056"/>
    </source>
</evidence>
<name>A0A4T0X041_9ASCO</name>
<dbReference type="GO" id="GO:0008195">
    <property type="term" value="F:phosphatidate phosphatase activity"/>
    <property type="evidence" value="ECO:0007669"/>
    <property type="project" value="TreeGrafter"/>
</dbReference>
<comment type="caution">
    <text evidence="8">The sequence shown here is derived from an EMBL/GenBank/DDBJ whole genome shotgun (WGS) entry which is preliminary data.</text>
</comment>
<evidence type="ECO:0000256" key="1">
    <source>
        <dbReference type="ARBA" id="ARBA00005476"/>
    </source>
</evidence>
<dbReference type="InterPro" id="IPR057124">
    <property type="entry name" value="Ned1-like_M"/>
</dbReference>
<evidence type="ECO:0000313" key="8">
    <source>
        <dbReference type="EMBL" id="TID25528.1"/>
    </source>
</evidence>
<feature type="domain" description="Tyrosine specific protein phosphatases" evidence="6">
    <location>
        <begin position="1684"/>
        <end position="1765"/>
    </location>
</feature>
<dbReference type="PANTHER" id="PTHR12181:SF12">
    <property type="entry name" value="PHOSPHATIDATE PHOSPHATASE"/>
    <property type="match status" value="1"/>
</dbReference>
<dbReference type="Pfam" id="PF00581">
    <property type="entry name" value="Rhodanese"/>
    <property type="match status" value="1"/>
</dbReference>
<feature type="region of interest" description="Disordered" evidence="4">
    <location>
        <begin position="1138"/>
        <end position="1173"/>
    </location>
</feature>
<dbReference type="Gene3D" id="3.40.50.1000">
    <property type="entry name" value="HAD superfamily/HAD-like"/>
    <property type="match status" value="1"/>
</dbReference>
<feature type="compositionally biased region" description="Basic and acidic residues" evidence="4">
    <location>
        <begin position="685"/>
        <end position="705"/>
    </location>
</feature>
<feature type="compositionally biased region" description="Acidic residues" evidence="4">
    <location>
        <begin position="129"/>
        <end position="141"/>
    </location>
</feature>
<dbReference type="OrthoDB" id="4567at2759"/>
<dbReference type="Pfam" id="PF24565">
    <property type="entry name" value="Ned1_M"/>
    <property type="match status" value="1"/>
</dbReference>
<dbReference type="PROSITE" id="PS50055">
    <property type="entry name" value="TYR_PHOSPHATASE_PTP"/>
    <property type="match status" value="1"/>
</dbReference>
<feature type="domain" description="Tyrosine-protein phosphatase" evidence="5">
    <location>
        <begin position="1527"/>
        <end position="1774"/>
    </location>
</feature>
<dbReference type="InterPro" id="IPR013209">
    <property type="entry name" value="LNS2"/>
</dbReference>
<dbReference type="InterPro" id="IPR023214">
    <property type="entry name" value="HAD_sf"/>
</dbReference>
<feature type="compositionally biased region" description="Low complexity" evidence="4">
    <location>
        <begin position="1157"/>
        <end position="1173"/>
    </location>
</feature>
<keyword evidence="9" id="KW-1185">Reference proteome</keyword>
<dbReference type="GO" id="GO:0009062">
    <property type="term" value="P:fatty acid catabolic process"/>
    <property type="evidence" value="ECO:0007669"/>
    <property type="project" value="TreeGrafter"/>
</dbReference>
<feature type="compositionally biased region" description="Basic and acidic residues" evidence="4">
    <location>
        <begin position="718"/>
        <end position="729"/>
    </location>
</feature>
<dbReference type="SUPFAM" id="SSF52821">
    <property type="entry name" value="Rhodanese/Cell cycle control phosphatase"/>
    <property type="match status" value="1"/>
</dbReference>
<feature type="compositionally biased region" description="Polar residues" evidence="4">
    <location>
        <begin position="945"/>
        <end position="955"/>
    </location>
</feature>
<dbReference type="CDD" id="cd18533">
    <property type="entry name" value="PTP_fungal"/>
    <property type="match status" value="1"/>
</dbReference>
<dbReference type="SUPFAM" id="SSF56784">
    <property type="entry name" value="HAD-like"/>
    <property type="match status" value="1"/>
</dbReference>
<dbReference type="InterPro" id="IPR000387">
    <property type="entry name" value="Tyr_Pase_dom"/>
</dbReference>
<dbReference type="InterPro" id="IPR026058">
    <property type="entry name" value="LIPIN"/>
</dbReference>
<dbReference type="GO" id="GO:0019432">
    <property type="term" value="P:triglyceride biosynthetic process"/>
    <property type="evidence" value="ECO:0007669"/>
    <property type="project" value="TreeGrafter"/>
</dbReference>
<evidence type="ECO:0000313" key="9">
    <source>
        <dbReference type="Proteomes" id="UP000307173"/>
    </source>
</evidence>
<dbReference type="PANTHER" id="PTHR12181">
    <property type="entry name" value="LIPIN"/>
    <property type="match status" value="1"/>
</dbReference>